<gene>
    <name evidence="1" type="ORF">B9Z55_027649</name>
</gene>
<evidence type="ECO:0000313" key="1">
    <source>
        <dbReference type="EMBL" id="PIC13529.1"/>
    </source>
</evidence>
<dbReference type="EMBL" id="PDUG01000012">
    <property type="protein sequence ID" value="PIC13529.1"/>
    <property type="molecule type" value="Genomic_DNA"/>
</dbReference>
<proteinExistence type="predicted"/>
<accession>A0A2G5SF46</accession>
<comment type="caution">
    <text evidence="1">The sequence shown here is derived from an EMBL/GenBank/DDBJ whole genome shotgun (WGS) entry which is preliminary data.</text>
</comment>
<keyword evidence="2" id="KW-1185">Reference proteome</keyword>
<dbReference type="AlphaFoldDB" id="A0A2G5SF46"/>
<reference evidence="2" key="1">
    <citation type="submission" date="2017-10" db="EMBL/GenBank/DDBJ databases">
        <title>Rapid genome shrinkage in a self-fertile nematode reveals novel sperm competition proteins.</title>
        <authorList>
            <person name="Yin D."/>
            <person name="Schwarz E.M."/>
            <person name="Thomas C.G."/>
            <person name="Felde R.L."/>
            <person name="Korf I.F."/>
            <person name="Cutter A.D."/>
            <person name="Schartner C.M."/>
            <person name="Ralston E.J."/>
            <person name="Meyer B.J."/>
            <person name="Haag E.S."/>
        </authorList>
    </citation>
    <scope>NUCLEOTIDE SEQUENCE [LARGE SCALE GENOMIC DNA]</scope>
    <source>
        <strain evidence="2">JU1422</strain>
    </source>
</reference>
<name>A0A2G5SF46_9PELO</name>
<organism evidence="1 2">
    <name type="scientific">Caenorhabditis nigoni</name>
    <dbReference type="NCBI Taxonomy" id="1611254"/>
    <lineage>
        <taxon>Eukaryota</taxon>
        <taxon>Metazoa</taxon>
        <taxon>Ecdysozoa</taxon>
        <taxon>Nematoda</taxon>
        <taxon>Chromadorea</taxon>
        <taxon>Rhabditida</taxon>
        <taxon>Rhabditina</taxon>
        <taxon>Rhabditomorpha</taxon>
        <taxon>Rhabditoidea</taxon>
        <taxon>Rhabditidae</taxon>
        <taxon>Peloderinae</taxon>
        <taxon>Caenorhabditis</taxon>
    </lineage>
</organism>
<dbReference type="Proteomes" id="UP000230233">
    <property type="component" value="Unassembled WGS sequence"/>
</dbReference>
<evidence type="ECO:0000313" key="2">
    <source>
        <dbReference type="Proteomes" id="UP000230233"/>
    </source>
</evidence>
<sequence length="81" mass="9384">MQRTEIDEKMVHQNYHSKYNLKIGPEYVQSIIMANIAFDREDMTASKKKRETFTGGSSYVDVSIQKIYSTATMTQKIGRIM</sequence>
<protein>
    <submittedName>
        <fullName evidence="1">Uncharacterized protein</fullName>
    </submittedName>
</protein>